<reference evidence="1" key="1">
    <citation type="submission" date="2021-06" db="EMBL/GenBank/DDBJ databases">
        <authorList>
            <person name="Kallberg Y."/>
            <person name="Tangrot J."/>
            <person name="Rosling A."/>
        </authorList>
    </citation>
    <scope>NUCLEOTIDE SEQUENCE</scope>
    <source>
        <strain evidence="1">IL203A</strain>
    </source>
</reference>
<evidence type="ECO:0000313" key="2">
    <source>
        <dbReference type="Proteomes" id="UP000789702"/>
    </source>
</evidence>
<dbReference type="Proteomes" id="UP000789702">
    <property type="component" value="Unassembled WGS sequence"/>
</dbReference>
<gene>
    <name evidence="1" type="ORF">DHETER_LOCUS7871</name>
</gene>
<name>A0ACA9MY45_9GLOM</name>
<feature type="non-terminal residue" evidence="1">
    <location>
        <position position="1"/>
    </location>
</feature>
<protein>
    <submittedName>
        <fullName evidence="1">17272_t:CDS:1</fullName>
    </submittedName>
</protein>
<organism evidence="1 2">
    <name type="scientific">Dentiscutata heterogama</name>
    <dbReference type="NCBI Taxonomy" id="1316150"/>
    <lineage>
        <taxon>Eukaryota</taxon>
        <taxon>Fungi</taxon>
        <taxon>Fungi incertae sedis</taxon>
        <taxon>Mucoromycota</taxon>
        <taxon>Glomeromycotina</taxon>
        <taxon>Glomeromycetes</taxon>
        <taxon>Diversisporales</taxon>
        <taxon>Gigasporaceae</taxon>
        <taxon>Dentiscutata</taxon>
    </lineage>
</organism>
<comment type="caution">
    <text evidence="1">The sequence shown here is derived from an EMBL/GenBank/DDBJ whole genome shotgun (WGS) entry which is preliminary data.</text>
</comment>
<dbReference type="EMBL" id="CAJVPU010011721">
    <property type="protein sequence ID" value="CAG8617182.1"/>
    <property type="molecule type" value="Genomic_DNA"/>
</dbReference>
<proteinExistence type="predicted"/>
<sequence>IYYNNSQKVKDIELLLTERLEKRLGDFKDDKKAFEFYSHLYINIPKYKSFENEALRYDRR</sequence>
<accession>A0ACA9MY45</accession>
<keyword evidence="2" id="KW-1185">Reference proteome</keyword>
<evidence type="ECO:0000313" key="1">
    <source>
        <dbReference type="EMBL" id="CAG8617182.1"/>
    </source>
</evidence>